<gene>
    <name evidence="2" type="ORF">MM415B06809_0011</name>
</gene>
<organism evidence="2">
    <name type="scientific">viral metagenome</name>
    <dbReference type="NCBI Taxonomy" id="1070528"/>
    <lineage>
        <taxon>unclassified sequences</taxon>
        <taxon>metagenomes</taxon>
        <taxon>organismal metagenomes</taxon>
    </lineage>
</organism>
<evidence type="ECO:0000313" key="2">
    <source>
        <dbReference type="EMBL" id="QJA97037.1"/>
    </source>
</evidence>
<reference evidence="2" key="1">
    <citation type="submission" date="2020-03" db="EMBL/GenBank/DDBJ databases">
        <title>The deep terrestrial virosphere.</title>
        <authorList>
            <person name="Holmfeldt K."/>
            <person name="Nilsson E."/>
            <person name="Simone D."/>
            <person name="Lopez-Fernandez M."/>
            <person name="Wu X."/>
            <person name="de Brujin I."/>
            <person name="Lundin D."/>
            <person name="Andersson A."/>
            <person name="Bertilsson S."/>
            <person name="Dopson M."/>
        </authorList>
    </citation>
    <scope>NUCLEOTIDE SEQUENCE</scope>
    <source>
        <strain evidence="2">MM415B06809</strain>
    </source>
</reference>
<sequence>MGRVYKFKIVEREVKKARQTLYPIIIMLILFLIMSGHLLMTYERENNSLLAGLTDANETILILRTIHIWIPILEQILPRMTKEELNLVTEQLKQTRKRKKK</sequence>
<dbReference type="AlphaFoldDB" id="A0A6M3LNV9"/>
<dbReference type="EMBL" id="MT143456">
    <property type="protein sequence ID" value="QJA97037.1"/>
    <property type="molecule type" value="Genomic_DNA"/>
</dbReference>
<keyword evidence="1" id="KW-0812">Transmembrane</keyword>
<accession>A0A6M3LNV9</accession>
<proteinExistence type="predicted"/>
<keyword evidence="1" id="KW-1133">Transmembrane helix</keyword>
<feature type="transmembrane region" description="Helical" evidence="1">
    <location>
        <begin position="21"/>
        <end position="40"/>
    </location>
</feature>
<evidence type="ECO:0000256" key="1">
    <source>
        <dbReference type="SAM" id="Phobius"/>
    </source>
</evidence>
<feature type="transmembrane region" description="Helical" evidence="1">
    <location>
        <begin position="60"/>
        <end position="77"/>
    </location>
</feature>
<keyword evidence="1" id="KW-0472">Membrane</keyword>
<protein>
    <submittedName>
        <fullName evidence="2">Uncharacterized protein</fullName>
    </submittedName>
</protein>
<name>A0A6M3LNV9_9ZZZZ</name>